<organism evidence="1 2">
    <name type="scientific">Virgibacillus alimentarius</name>
    <dbReference type="NCBI Taxonomy" id="698769"/>
    <lineage>
        <taxon>Bacteria</taxon>
        <taxon>Bacillati</taxon>
        <taxon>Bacillota</taxon>
        <taxon>Bacilli</taxon>
        <taxon>Bacillales</taxon>
        <taxon>Bacillaceae</taxon>
        <taxon>Virgibacillus</taxon>
    </lineage>
</organism>
<keyword evidence="2" id="KW-1185">Reference proteome</keyword>
<gene>
    <name evidence="1" type="ORF">J2Z81_003143</name>
</gene>
<evidence type="ECO:0000313" key="1">
    <source>
        <dbReference type="EMBL" id="MBP2259149.1"/>
    </source>
</evidence>
<evidence type="ECO:0000313" key="2">
    <source>
        <dbReference type="Proteomes" id="UP001519294"/>
    </source>
</evidence>
<name>A0ABS4SCK3_9BACI</name>
<evidence type="ECO:0008006" key="3">
    <source>
        <dbReference type="Google" id="ProtNLM"/>
    </source>
</evidence>
<comment type="caution">
    <text evidence="1">The sequence shown here is derived from an EMBL/GenBank/DDBJ whole genome shotgun (WGS) entry which is preliminary data.</text>
</comment>
<dbReference type="Proteomes" id="UP001519294">
    <property type="component" value="Unassembled WGS sequence"/>
</dbReference>
<proteinExistence type="predicted"/>
<reference evidence="1 2" key="1">
    <citation type="submission" date="2021-03" db="EMBL/GenBank/DDBJ databases">
        <title>Genomic Encyclopedia of Type Strains, Phase IV (KMG-IV): sequencing the most valuable type-strain genomes for metagenomic binning, comparative biology and taxonomic classification.</title>
        <authorList>
            <person name="Goeker M."/>
        </authorList>
    </citation>
    <scope>NUCLEOTIDE SEQUENCE [LARGE SCALE GENOMIC DNA]</scope>
    <source>
        <strain evidence="1 2">DSM 25790</strain>
    </source>
</reference>
<dbReference type="EMBL" id="JAGIKX010000059">
    <property type="protein sequence ID" value="MBP2259149.1"/>
    <property type="molecule type" value="Genomic_DNA"/>
</dbReference>
<accession>A0ABS4SCK3</accession>
<protein>
    <recommendedName>
        <fullName evidence="3">DUF4145 domain-containing protein</fullName>
    </recommendedName>
</protein>
<dbReference type="RefSeq" id="WP_226981403.1">
    <property type="nucleotide sequence ID" value="NZ_JAGIKX010000059.1"/>
</dbReference>
<sequence length="54" mass="6575">MAERATWLGNDETHYVRQWENKDLQDLKNLIDLTVYFISKNLKAKKYKEEMAKR</sequence>